<evidence type="ECO:0000313" key="13">
    <source>
        <dbReference type="EMBL" id="CAH7675908.1"/>
    </source>
</evidence>
<feature type="domain" description="C2H2-type" evidence="12">
    <location>
        <begin position="148"/>
        <end position="175"/>
    </location>
</feature>
<dbReference type="EMBL" id="CALTRL010002517">
    <property type="protein sequence ID" value="CAH7675908.1"/>
    <property type="molecule type" value="Genomic_DNA"/>
</dbReference>
<evidence type="ECO:0000259" key="12">
    <source>
        <dbReference type="PROSITE" id="PS50157"/>
    </source>
</evidence>
<evidence type="ECO:0000256" key="4">
    <source>
        <dbReference type="ARBA" id="ARBA00022771"/>
    </source>
</evidence>
<evidence type="ECO:0000256" key="7">
    <source>
        <dbReference type="ARBA" id="ARBA00023125"/>
    </source>
</evidence>
<keyword evidence="6" id="KW-0805">Transcription regulation</keyword>
<keyword evidence="4 10" id="KW-0863">Zinc-finger</keyword>
<feature type="compositionally biased region" description="Low complexity" evidence="11">
    <location>
        <begin position="114"/>
        <end position="124"/>
    </location>
</feature>
<keyword evidence="3" id="KW-0677">Repeat</keyword>
<evidence type="ECO:0000256" key="11">
    <source>
        <dbReference type="SAM" id="MobiDB-lite"/>
    </source>
</evidence>
<comment type="subcellular location">
    <subcellularLocation>
        <location evidence="1">Nucleus</location>
    </subcellularLocation>
</comment>
<keyword evidence="7" id="KW-0238">DNA-binding</keyword>
<keyword evidence="8" id="KW-0804">Transcription</keyword>
<dbReference type="GO" id="GO:0003677">
    <property type="term" value="F:DNA binding"/>
    <property type="evidence" value="ECO:0007669"/>
    <property type="project" value="UniProtKB-KW"/>
</dbReference>
<evidence type="ECO:0000256" key="6">
    <source>
        <dbReference type="ARBA" id="ARBA00023015"/>
    </source>
</evidence>
<accession>A0AAV0B103</accession>
<dbReference type="FunFam" id="3.30.160.60:FF:001228">
    <property type="entry name" value="Zinc finger protein 236"/>
    <property type="match status" value="1"/>
</dbReference>
<keyword evidence="5" id="KW-0862">Zinc</keyword>
<gene>
    <name evidence="13" type="ORF">PPACK8108_LOCUS10990</name>
</gene>
<evidence type="ECO:0000256" key="10">
    <source>
        <dbReference type="PROSITE-ProRule" id="PRU00042"/>
    </source>
</evidence>
<dbReference type="InterPro" id="IPR036236">
    <property type="entry name" value="Znf_C2H2_sf"/>
</dbReference>
<feature type="compositionally biased region" description="Polar residues" evidence="11">
    <location>
        <begin position="97"/>
        <end position="113"/>
    </location>
</feature>
<protein>
    <submittedName>
        <fullName evidence="13">Expressed protein</fullName>
    </submittedName>
</protein>
<evidence type="ECO:0000256" key="1">
    <source>
        <dbReference type="ARBA" id="ARBA00004123"/>
    </source>
</evidence>
<dbReference type="GO" id="GO:0005634">
    <property type="term" value="C:nucleus"/>
    <property type="evidence" value="ECO:0007669"/>
    <property type="project" value="UniProtKB-SubCell"/>
</dbReference>
<evidence type="ECO:0000256" key="5">
    <source>
        <dbReference type="ARBA" id="ARBA00022833"/>
    </source>
</evidence>
<proteinExistence type="predicted"/>
<dbReference type="AlphaFoldDB" id="A0AAV0B103"/>
<evidence type="ECO:0000256" key="9">
    <source>
        <dbReference type="ARBA" id="ARBA00023242"/>
    </source>
</evidence>
<dbReference type="PROSITE" id="PS00028">
    <property type="entry name" value="ZINC_FINGER_C2H2_1"/>
    <property type="match status" value="1"/>
</dbReference>
<dbReference type="PROSITE" id="PS50157">
    <property type="entry name" value="ZINC_FINGER_C2H2_2"/>
    <property type="match status" value="1"/>
</dbReference>
<feature type="region of interest" description="Disordered" evidence="11">
    <location>
        <begin position="97"/>
        <end position="128"/>
    </location>
</feature>
<comment type="caution">
    <text evidence="13">The sequence shown here is derived from an EMBL/GenBank/DDBJ whole genome shotgun (WGS) entry which is preliminary data.</text>
</comment>
<dbReference type="Proteomes" id="UP001153365">
    <property type="component" value="Unassembled WGS sequence"/>
</dbReference>
<dbReference type="GO" id="GO:0008270">
    <property type="term" value="F:zinc ion binding"/>
    <property type="evidence" value="ECO:0007669"/>
    <property type="project" value="UniProtKB-KW"/>
</dbReference>
<dbReference type="SMART" id="SM00355">
    <property type="entry name" value="ZnF_C2H2"/>
    <property type="match status" value="1"/>
</dbReference>
<dbReference type="InterPro" id="IPR013087">
    <property type="entry name" value="Znf_C2H2_type"/>
</dbReference>
<organism evidence="13 14">
    <name type="scientific">Phakopsora pachyrhizi</name>
    <name type="common">Asian soybean rust disease fungus</name>
    <dbReference type="NCBI Taxonomy" id="170000"/>
    <lineage>
        <taxon>Eukaryota</taxon>
        <taxon>Fungi</taxon>
        <taxon>Dikarya</taxon>
        <taxon>Basidiomycota</taxon>
        <taxon>Pucciniomycotina</taxon>
        <taxon>Pucciniomycetes</taxon>
        <taxon>Pucciniales</taxon>
        <taxon>Phakopsoraceae</taxon>
        <taxon>Phakopsora</taxon>
    </lineage>
</organism>
<keyword evidence="9" id="KW-0539">Nucleus</keyword>
<keyword evidence="2" id="KW-0479">Metal-binding</keyword>
<sequence>MDMYKSSFRYENYLRNSPESMLNNQNQRQIGQCPSSPGRVFNSNGVQQSSQNMSMTNQSLSFRNFESNCSYDIAGNSVFHQNNSSHFARPINKISKMKNQPRQNQEIQEQTQNSSSIMASCSSSYTKSPQIDPNFQRFNTTRRGAKVYICEVCDKQFIRPSSLSTHRLSHTGEKPVNLYSGLLKSAILCNIVLRNVTSIRPKTVPESSKSCHQTIYYPQSESYIGSTGYSVFCRKDSEVYEKFLPPYKRFD</sequence>
<name>A0AAV0B103_PHAPC</name>
<evidence type="ECO:0000313" key="14">
    <source>
        <dbReference type="Proteomes" id="UP001153365"/>
    </source>
</evidence>
<dbReference type="SUPFAM" id="SSF57667">
    <property type="entry name" value="beta-beta-alpha zinc fingers"/>
    <property type="match status" value="1"/>
</dbReference>
<keyword evidence="14" id="KW-1185">Reference proteome</keyword>
<evidence type="ECO:0000256" key="2">
    <source>
        <dbReference type="ARBA" id="ARBA00022723"/>
    </source>
</evidence>
<dbReference type="Gene3D" id="3.30.160.60">
    <property type="entry name" value="Classic Zinc Finger"/>
    <property type="match status" value="1"/>
</dbReference>
<reference evidence="13" key="1">
    <citation type="submission" date="2022-06" db="EMBL/GenBank/DDBJ databases">
        <authorList>
            <consortium name="SYNGENTA / RWTH Aachen University"/>
        </authorList>
    </citation>
    <scope>NUCLEOTIDE SEQUENCE</scope>
</reference>
<evidence type="ECO:0000256" key="3">
    <source>
        <dbReference type="ARBA" id="ARBA00022737"/>
    </source>
</evidence>
<evidence type="ECO:0000256" key="8">
    <source>
        <dbReference type="ARBA" id="ARBA00023163"/>
    </source>
</evidence>